<keyword evidence="1" id="KW-0472">Membrane</keyword>
<proteinExistence type="predicted"/>
<keyword evidence="3" id="KW-1185">Reference proteome</keyword>
<keyword evidence="1" id="KW-0812">Transmembrane</keyword>
<evidence type="ECO:0000313" key="3">
    <source>
        <dbReference type="Proteomes" id="UP000321794"/>
    </source>
</evidence>
<gene>
    <name evidence="2" type="ORF">LZY01_24520</name>
</gene>
<organism evidence="2 3">
    <name type="scientific">Levilactobacillus zymae</name>
    <dbReference type="NCBI Taxonomy" id="267363"/>
    <lineage>
        <taxon>Bacteria</taxon>
        <taxon>Bacillati</taxon>
        <taxon>Bacillota</taxon>
        <taxon>Bacilli</taxon>
        <taxon>Lactobacillales</taxon>
        <taxon>Lactobacillaceae</taxon>
        <taxon>Levilactobacillus</taxon>
    </lineage>
</organism>
<name>A0ABQ0WZA8_9LACO</name>
<feature type="transmembrane region" description="Helical" evidence="1">
    <location>
        <begin position="23"/>
        <end position="41"/>
    </location>
</feature>
<accession>A0ABQ0WZA8</accession>
<keyword evidence="1" id="KW-1133">Transmembrane helix</keyword>
<evidence type="ECO:0000256" key="1">
    <source>
        <dbReference type="SAM" id="Phobius"/>
    </source>
</evidence>
<dbReference type="Proteomes" id="UP000321794">
    <property type="component" value="Unassembled WGS sequence"/>
</dbReference>
<comment type="caution">
    <text evidence="2">The sequence shown here is derived from an EMBL/GenBank/DDBJ whole genome shotgun (WGS) entry which is preliminary data.</text>
</comment>
<reference evidence="2 3" key="1">
    <citation type="submission" date="2019-07" db="EMBL/GenBank/DDBJ databases">
        <title>Whole genome shotgun sequence of Lactobacillus zymae NBRC 107157.</title>
        <authorList>
            <person name="Hosoyama A."/>
            <person name="Uohara A."/>
            <person name="Ohji S."/>
            <person name="Ichikawa N."/>
        </authorList>
    </citation>
    <scope>NUCLEOTIDE SEQUENCE [LARGE SCALE GENOMIC DNA]</scope>
    <source>
        <strain evidence="2 3">NBRC 107157</strain>
    </source>
</reference>
<protein>
    <submittedName>
        <fullName evidence="2">Uncharacterized protein</fullName>
    </submittedName>
</protein>
<dbReference type="EMBL" id="BJZK01000047">
    <property type="protein sequence ID" value="GEO73284.1"/>
    <property type="molecule type" value="Genomic_DNA"/>
</dbReference>
<sequence>MKLYESKNHHVIISVTRPTLKEALAGATGWAIIVALGYWWLRRVTHQNRDSMPISSTQK</sequence>
<evidence type="ECO:0000313" key="2">
    <source>
        <dbReference type="EMBL" id="GEO73284.1"/>
    </source>
</evidence>